<evidence type="ECO:0000313" key="1">
    <source>
        <dbReference type="EMBL" id="GBM44097.1"/>
    </source>
</evidence>
<proteinExistence type="predicted"/>
<protein>
    <submittedName>
        <fullName evidence="1">Uncharacterized protein</fullName>
    </submittedName>
</protein>
<keyword evidence="2" id="KW-1185">Reference proteome</keyword>
<dbReference type="EMBL" id="BGPR01001054">
    <property type="protein sequence ID" value="GBM44097.1"/>
    <property type="molecule type" value="Genomic_DNA"/>
</dbReference>
<reference evidence="1 2" key="1">
    <citation type="journal article" date="2019" name="Sci. Rep.">
        <title>Orb-weaving spider Araneus ventricosus genome elucidates the spidroin gene catalogue.</title>
        <authorList>
            <person name="Kono N."/>
            <person name="Nakamura H."/>
            <person name="Ohtoshi R."/>
            <person name="Moran D.A.P."/>
            <person name="Shinohara A."/>
            <person name="Yoshida Y."/>
            <person name="Fujiwara M."/>
            <person name="Mori M."/>
            <person name="Tomita M."/>
            <person name="Arakawa K."/>
        </authorList>
    </citation>
    <scope>NUCLEOTIDE SEQUENCE [LARGE SCALE GENOMIC DNA]</scope>
</reference>
<organism evidence="1 2">
    <name type="scientific">Araneus ventricosus</name>
    <name type="common">Orbweaver spider</name>
    <name type="synonym">Epeira ventricosa</name>
    <dbReference type="NCBI Taxonomy" id="182803"/>
    <lineage>
        <taxon>Eukaryota</taxon>
        <taxon>Metazoa</taxon>
        <taxon>Ecdysozoa</taxon>
        <taxon>Arthropoda</taxon>
        <taxon>Chelicerata</taxon>
        <taxon>Arachnida</taxon>
        <taxon>Araneae</taxon>
        <taxon>Araneomorphae</taxon>
        <taxon>Entelegynae</taxon>
        <taxon>Araneoidea</taxon>
        <taxon>Araneidae</taxon>
        <taxon>Araneus</taxon>
    </lineage>
</organism>
<evidence type="ECO:0000313" key="2">
    <source>
        <dbReference type="Proteomes" id="UP000499080"/>
    </source>
</evidence>
<sequence length="97" mass="11344">MTTFSKAREMILANRRVTSMRVASALNVSWFCPSIYENSAFRNLHTWWILRKFTAEHKITRLRVLPANLSLQQRRYAFLSRKAPEMGPSLTIIKTSE</sequence>
<gene>
    <name evidence="1" type="ORF">AVEN_75910_1</name>
</gene>
<dbReference type="Proteomes" id="UP000499080">
    <property type="component" value="Unassembled WGS sequence"/>
</dbReference>
<comment type="caution">
    <text evidence="1">The sequence shown here is derived from an EMBL/GenBank/DDBJ whole genome shotgun (WGS) entry which is preliminary data.</text>
</comment>
<dbReference type="AlphaFoldDB" id="A0A4Y2FSR4"/>
<accession>A0A4Y2FSR4</accession>
<name>A0A4Y2FSR4_ARAVE</name>